<gene>
    <name evidence="3" type="ORF">GCM10009823_27440</name>
</gene>
<dbReference type="InterPro" id="IPR004482">
    <property type="entry name" value="Mg_chelat-rel"/>
</dbReference>
<evidence type="ECO:0000259" key="2">
    <source>
        <dbReference type="SMART" id="SM00382"/>
    </source>
</evidence>
<dbReference type="InterPro" id="IPR020568">
    <property type="entry name" value="Ribosomal_Su5_D2-typ_SF"/>
</dbReference>
<evidence type="ECO:0000256" key="1">
    <source>
        <dbReference type="ARBA" id="ARBA00006354"/>
    </source>
</evidence>
<dbReference type="NCBIfam" id="TIGR00368">
    <property type="entry name" value="YifB family Mg chelatase-like AAA ATPase"/>
    <property type="match status" value="1"/>
</dbReference>
<dbReference type="InterPro" id="IPR003593">
    <property type="entry name" value="AAA+_ATPase"/>
</dbReference>
<dbReference type="Pfam" id="PF01078">
    <property type="entry name" value="Mg_chelatase"/>
    <property type="match status" value="1"/>
</dbReference>
<accession>A0ABN2X3J6</accession>
<reference evidence="3 4" key="1">
    <citation type="journal article" date="2019" name="Int. J. Syst. Evol. Microbiol.">
        <title>The Global Catalogue of Microorganisms (GCM) 10K type strain sequencing project: providing services to taxonomists for standard genome sequencing and annotation.</title>
        <authorList>
            <consortium name="The Broad Institute Genomics Platform"/>
            <consortium name="The Broad Institute Genome Sequencing Center for Infectious Disease"/>
            <person name="Wu L."/>
            <person name="Ma J."/>
        </authorList>
    </citation>
    <scope>NUCLEOTIDE SEQUENCE [LARGE SCALE GENOMIC DNA]</scope>
    <source>
        <strain evidence="3 4">JCM 15900</strain>
    </source>
</reference>
<organism evidence="3 4">
    <name type="scientific">Brevibacterium salitolerans</name>
    <dbReference type="NCBI Taxonomy" id="1403566"/>
    <lineage>
        <taxon>Bacteria</taxon>
        <taxon>Bacillati</taxon>
        <taxon>Actinomycetota</taxon>
        <taxon>Actinomycetes</taxon>
        <taxon>Micrococcales</taxon>
        <taxon>Brevibacteriaceae</taxon>
        <taxon>Brevibacterium</taxon>
    </lineage>
</organism>
<comment type="similarity">
    <text evidence="1">Belongs to the Mg-chelatase subunits D/I family. ComM subfamily.</text>
</comment>
<dbReference type="SUPFAM" id="SSF52540">
    <property type="entry name" value="P-loop containing nucleoside triphosphate hydrolases"/>
    <property type="match status" value="1"/>
</dbReference>
<sequence length="522" mass="54893">MSAAEVQAQPGRTLRIGRTEALALFGLDGTPVVVEASANAGIPGIDIVGLPDAAVSESRKRIRAALHNMGVTIQTLRYTVSLSPGSVRKVGTGFDLAIALAILGVEGVVDPARTRGIVFCGELGLDGRVLPLPGVLPTVVSGVRAGFREFVVPAGCAQEARQVPGARILPVASLADAAVGLGASGIRPQPVEVVRPRESTQAPRPHVHDLAEVQGQDDARFALEVAAAGGHNVLLAGTPGAGKTLLAGCLPGILPPLDAEEAVEVMALRSLAGTLGTPDAGSMTPPFETPHHRTTAAAMLGSSRPDAVGVFSRAHRGVLFMDEAPEFSRDVLEALREPLESGWCRISRSWGSVTLPAQFQLVLAANPCPCGVGTGQGPDCRCSPMDRRRYRGRLSGPLLDRVDLRMEMLPVTPADVHAPVPRESSAEVRARVLQARQVQAERYAEESWSTNARAPGAWLRKAFAFTAQETRMLDRALETGALSMRGFDRVVRVATTIADLQGSARPGADELGAALLMRSQEG</sequence>
<dbReference type="InterPro" id="IPR000523">
    <property type="entry name" value="Mg_chelatse_chII-like_cat_dom"/>
</dbReference>
<dbReference type="RefSeq" id="WP_344337838.1">
    <property type="nucleotide sequence ID" value="NZ_BAAAPZ010000017.1"/>
</dbReference>
<proteinExistence type="inferred from homology"/>
<dbReference type="InterPro" id="IPR014721">
    <property type="entry name" value="Ribsml_uS5_D2-typ_fold_subgr"/>
</dbReference>
<evidence type="ECO:0000313" key="3">
    <source>
        <dbReference type="EMBL" id="GAA2103501.1"/>
    </source>
</evidence>
<dbReference type="SUPFAM" id="SSF54211">
    <property type="entry name" value="Ribosomal protein S5 domain 2-like"/>
    <property type="match status" value="1"/>
</dbReference>
<comment type="caution">
    <text evidence="3">The sequence shown here is derived from an EMBL/GenBank/DDBJ whole genome shotgun (WGS) entry which is preliminary data.</text>
</comment>
<protein>
    <submittedName>
        <fullName evidence="3">YifB family Mg chelatase-like AAA ATPase</fullName>
    </submittedName>
</protein>
<dbReference type="Pfam" id="PF13335">
    <property type="entry name" value="Mg_chelatase_C"/>
    <property type="match status" value="1"/>
</dbReference>
<dbReference type="Proteomes" id="UP001500984">
    <property type="component" value="Unassembled WGS sequence"/>
</dbReference>
<keyword evidence="4" id="KW-1185">Reference proteome</keyword>
<dbReference type="SMART" id="SM00382">
    <property type="entry name" value="AAA"/>
    <property type="match status" value="1"/>
</dbReference>
<feature type="domain" description="AAA+ ATPase" evidence="2">
    <location>
        <begin position="229"/>
        <end position="412"/>
    </location>
</feature>
<dbReference type="InterPro" id="IPR027417">
    <property type="entry name" value="P-loop_NTPase"/>
</dbReference>
<evidence type="ECO:0000313" key="4">
    <source>
        <dbReference type="Proteomes" id="UP001500984"/>
    </source>
</evidence>
<dbReference type="Pfam" id="PF13541">
    <property type="entry name" value="ChlI"/>
    <property type="match status" value="1"/>
</dbReference>
<dbReference type="EMBL" id="BAAAPZ010000017">
    <property type="protein sequence ID" value="GAA2103501.1"/>
    <property type="molecule type" value="Genomic_DNA"/>
</dbReference>
<dbReference type="PANTHER" id="PTHR32039">
    <property type="entry name" value="MAGNESIUM-CHELATASE SUBUNIT CHLI"/>
    <property type="match status" value="1"/>
</dbReference>
<name>A0ABN2X3J6_9MICO</name>
<dbReference type="Gene3D" id="3.40.50.300">
    <property type="entry name" value="P-loop containing nucleotide triphosphate hydrolases"/>
    <property type="match status" value="1"/>
</dbReference>
<dbReference type="InterPro" id="IPR025158">
    <property type="entry name" value="Mg_chelat-rel_C"/>
</dbReference>
<dbReference type="Gene3D" id="3.30.230.10">
    <property type="match status" value="1"/>
</dbReference>
<dbReference type="InterPro" id="IPR045006">
    <property type="entry name" value="CHLI-like"/>
</dbReference>
<dbReference type="PANTHER" id="PTHR32039:SF7">
    <property type="entry name" value="COMPETENCE PROTEIN COMM"/>
    <property type="match status" value="1"/>
</dbReference>